<dbReference type="Proteomes" id="UP000604825">
    <property type="component" value="Unassembled WGS sequence"/>
</dbReference>
<dbReference type="AlphaFoldDB" id="A0A811N6D9"/>
<sequence length="222" mass="23291">MAEAVLVRGLGQRADVYFGKPAHSAGSACWRGGGKRHAAGSTTRGRDAQAPGDTGDEHRGQGSEGAHLPDDDVDGCARLHGGGARDLVGGRARAPVGGRVCEAAMRGSATARCQIPPVAARGFVTAAAARAPTGRASVTSEKSINKKIINRHRNYDEVCIDSVPSITDLLNHSCMPTTPSSNKKRHLEMEVGMTLTENEKRAFFINTDSSGVKATEEATNTE</sequence>
<accession>A0A811N6D9</accession>
<proteinExistence type="predicted"/>
<evidence type="ECO:0000256" key="1">
    <source>
        <dbReference type="SAM" id="MobiDB-lite"/>
    </source>
</evidence>
<evidence type="ECO:0000313" key="2">
    <source>
        <dbReference type="EMBL" id="CAD6217132.1"/>
    </source>
</evidence>
<feature type="region of interest" description="Disordered" evidence="1">
    <location>
        <begin position="24"/>
        <end position="74"/>
    </location>
</feature>
<evidence type="ECO:0000313" key="3">
    <source>
        <dbReference type="Proteomes" id="UP000604825"/>
    </source>
</evidence>
<gene>
    <name evidence="2" type="ORF">NCGR_LOCUS11246</name>
</gene>
<comment type="caution">
    <text evidence="2">The sequence shown here is derived from an EMBL/GenBank/DDBJ whole genome shotgun (WGS) entry which is preliminary data.</text>
</comment>
<name>A0A811N6D9_9POAL</name>
<dbReference type="EMBL" id="CAJGYO010000003">
    <property type="protein sequence ID" value="CAD6217132.1"/>
    <property type="molecule type" value="Genomic_DNA"/>
</dbReference>
<organism evidence="2 3">
    <name type="scientific">Miscanthus lutarioriparius</name>
    <dbReference type="NCBI Taxonomy" id="422564"/>
    <lineage>
        <taxon>Eukaryota</taxon>
        <taxon>Viridiplantae</taxon>
        <taxon>Streptophyta</taxon>
        <taxon>Embryophyta</taxon>
        <taxon>Tracheophyta</taxon>
        <taxon>Spermatophyta</taxon>
        <taxon>Magnoliopsida</taxon>
        <taxon>Liliopsida</taxon>
        <taxon>Poales</taxon>
        <taxon>Poaceae</taxon>
        <taxon>PACMAD clade</taxon>
        <taxon>Panicoideae</taxon>
        <taxon>Andropogonodae</taxon>
        <taxon>Andropogoneae</taxon>
        <taxon>Saccharinae</taxon>
        <taxon>Miscanthus</taxon>
    </lineage>
</organism>
<protein>
    <submittedName>
        <fullName evidence="2">Uncharacterized protein</fullName>
    </submittedName>
</protein>
<reference evidence="2" key="1">
    <citation type="submission" date="2020-10" db="EMBL/GenBank/DDBJ databases">
        <authorList>
            <person name="Han B."/>
            <person name="Lu T."/>
            <person name="Zhao Q."/>
            <person name="Huang X."/>
            <person name="Zhao Y."/>
        </authorList>
    </citation>
    <scope>NUCLEOTIDE SEQUENCE</scope>
</reference>
<keyword evidence="3" id="KW-1185">Reference proteome</keyword>